<evidence type="ECO:0000313" key="2">
    <source>
        <dbReference type="Proteomes" id="UP000308600"/>
    </source>
</evidence>
<name>A0ACD3AX20_9AGAR</name>
<accession>A0ACD3AX20</accession>
<keyword evidence="2" id="KW-1185">Reference proteome</keyword>
<gene>
    <name evidence="1" type="ORF">BDN72DRAFT_839791</name>
</gene>
<sequence length="292" mass="31465">MTLRPILKTSTDSSDASIANALPFASCSKYQVLYSPHVHFPPTPTLTSIEITHSPSVYDRAPIVVAPNACALPERGGRFYKPHAGRPAYVSAKCLETWEQGEHGQLQDAPDAFTSRPGSSDYSGSGYVHPNVHHYPTHHTQHHSMTSTATCSPTCASTQFSYSPSPSPLSHYSDEVSLGADGSAIPHSSITTAATTYNHYYTQNHTQSSLQSVEAYPPISPSHQSSYSSVSEGYMERGLRSSPRLSASSSSSSLLSTSPPKDKSKRRKSFDRQVGFGSSFQEPTLDGCLGGF</sequence>
<protein>
    <submittedName>
        <fullName evidence="1">Uncharacterized protein</fullName>
    </submittedName>
</protein>
<organism evidence="1 2">
    <name type="scientific">Pluteus cervinus</name>
    <dbReference type="NCBI Taxonomy" id="181527"/>
    <lineage>
        <taxon>Eukaryota</taxon>
        <taxon>Fungi</taxon>
        <taxon>Dikarya</taxon>
        <taxon>Basidiomycota</taxon>
        <taxon>Agaricomycotina</taxon>
        <taxon>Agaricomycetes</taxon>
        <taxon>Agaricomycetidae</taxon>
        <taxon>Agaricales</taxon>
        <taxon>Pluteineae</taxon>
        <taxon>Pluteaceae</taxon>
        <taxon>Pluteus</taxon>
    </lineage>
</organism>
<dbReference type="EMBL" id="ML208322">
    <property type="protein sequence ID" value="TFK69886.1"/>
    <property type="molecule type" value="Genomic_DNA"/>
</dbReference>
<dbReference type="Proteomes" id="UP000308600">
    <property type="component" value="Unassembled WGS sequence"/>
</dbReference>
<reference evidence="1 2" key="1">
    <citation type="journal article" date="2019" name="Nat. Ecol. Evol.">
        <title>Megaphylogeny resolves global patterns of mushroom evolution.</title>
        <authorList>
            <person name="Varga T."/>
            <person name="Krizsan K."/>
            <person name="Foldi C."/>
            <person name="Dima B."/>
            <person name="Sanchez-Garcia M."/>
            <person name="Sanchez-Ramirez S."/>
            <person name="Szollosi G.J."/>
            <person name="Szarkandi J.G."/>
            <person name="Papp V."/>
            <person name="Albert L."/>
            <person name="Andreopoulos W."/>
            <person name="Angelini C."/>
            <person name="Antonin V."/>
            <person name="Barry K.W."/>
            <person name="Bougher N.L."/>
            <person name="Buchanan P."/>
            <person name="Buyck B."/>
            <person name="Bense V."/>
            <person name="Catcheside P."/>
            <person name="Chovatia M."/>
            <person name="Cooper J."/>
            <person name="Damon W."/>
            <person name="Desjardin D."/>
            <person name="Finy P."/>
            <person name="Geml J."/>
            <person name="Haridas S."/>
            <person name="Hughes K."/>
            <person name="Justo A."/>
            <person name="Karasinski D."/>
            <person name="Kautmanova I."/>
            <person name="Kiss B."/>
            <person name="Kocsube S."/>
            <person name="Kotiranta H."/>
            <person name="LaButti K.M."/>
            <person name="Lechner B.E."/>
            <person name="Liimatainen K."/>
            <person name="Lipzen A."/>
            <person name="Lukacs Z."/>
            <person name="Mihaltcheva S."/>
            <person name="Morgado L.N."/>
            <person name="Niskanen T."/>
            <person name="Noordeloos M.E."/>
            <person name="Ohm R.A."/>
            <person name="Ortiz-Santana B."/>
            <person name="Ovrebo C."/>
            <person name="Racz N."/>
            <person name="Riley R."/>
            <person name="Savchenko A."/>
            <person name="Shiryaev A."/>
            <person name="Soop K."/>
            <person name="Spirin V."/>
            <person name="Szebenyi C."/>
            <person name="Tomsovsky M."/>
            <person name="Tulloss R.E."/>
            <person name="Uehling J."/>
            <person name="Grigoriev I.V."/>
            <person name="Vagvolgyi C."/>
            <person name="Papp T."/>
            <person name="Martin F.M."/>
            <person name="Miettinen O."/>
            <person name="Hibbett D.S."/>
            <person name="Nagy L.G."/>
        </authorList>
    </citation>
    <scope>NUCLEOTIDE SEQUENCE [LARGE SCALE GENOMIC DNA]</scope>
    <source>
        <strain evidence="1 2">NL-1719</strain>
    </source>
</reference>
<proteinExistence type="predicted"/>
<evidence type="ECO:0000313" key="1">
    <source>
        <dbReference type="EMBL" id="TFK69886.1"/>
    </source>
</evidence>